<dbReference type="Proteomes" id="UP000799049">
    <property type="component" value="Unassembled WGS sequence"/>
</dbReference>
<dbReference type="FunFam" id="3.40.30.10:FF:000020">
    <property type="entry name" value="Peroxiredoxin"/>
    <property type="match status" value="1"/>
</dbReference>
<dbReference type="OrthoDB" id="1882547at2759"/>
<dbReference type="EMBL" id="VRVR01000045">
    <property type="protein sequence ID" value="KAF0852323.1"/>
    <property type="molecule type" value="Genomic_DNA"/>
</dbReference>
<feature type="active site" description="Cysteine sulfenic acid (-SOH) intermediate" evidence="6">
    <location>
        <position position="68"/>
    </location>
</feature>
<dbReference type="CDD" id="cd03013">
    <property type="entry name" value="PRX5_like"/>
    <property type="match status" value="1"/>
</dbReference>
<evidence type="ECO:0000256" key="4">
    <source>
        <dbReference type="ARBA" id="ARBA00023002"/>
    </source>
</evidence>
<name>A0A8K0AGX4_ANDGO</name>
<dbReference type="InterPro" id="IPR037944">
    <property type="entry name" value="PRX5-like"/>
</dbReference>
<sequence length="187" mass="19850">MATMTVFRRMFSATAESVTQALRKSPSTVVFYARGEPTITGTTVGAADFFGGKRVALFSVPGAFTPVCHSKHVPAYISHQSELKKAGADVICCVAVNDPFTVEAWKKSLDGAEGIVFLADPSAVFTKAVGLDVDLTAAGLGIRSKRYSMFVDNGTVKALNVENSPAEFEKSAPEILAAQIQSALQKK</sequence>
<comment type="function">
    <text evidence="7">Thiol-specific peroxidase that catalyzes the reduction of hydrogen peroxide and organic hydroperoxides to water and alcohols, respectively. Plays a role in cell protection against oxidative stress by detoxifying peroxides.</text>
</comment>
<comment type="similarity">
    <text evidence="1 7">Belongs to the peroxiredoxin family. Prx5 subfamily.</text>
</comment>
<keyword evidence="4 7" id="KW-0560">Oxidoreductase</keyword>
<dbReference type="GO" id="GO:0045454">
    <property type="term" value="P:cell redox homeostasis"/>
    <property type="evidence" value="ECO:0007669"/>
    <property type="project" value="TreeGrafter"/>
</dbReference>
<evidence type="ECO:0000313" key="9">
    <source>
        <dbReference type="EMBL" id="KAF0852323.1"/>
    </source>
</evidence>
<dbReference type="SUPFAM" id="SSF52833">
    <property type="entry name" value="Thioredoxin-like"/>
    <property type="match status" value="1"/>
</dbReference>
<evidence type="ECO:0000313" key="10">
    <source>
        <dbReference type="Proteomes" id="UP000799049"/>
    </source>
</evidence>
<dbReference type="GO" id="GO:0034599">
    <property type="term" value="P:cellular response to oxidative stress"/>
    <property type="evidence" value="ECO:0007669"/>
    <property type="project" value="InterPro"/>
</dbReference>
<protein>
    <submittedName>
        <fullName evidence="9">Mitochondrial peroxiredoxin (PRX) family protein PRX-like subfamily</fullName>
    </submittedName>
</protein>
<proteinExistence type="inferred from homology"/>
<evidence type="ECO:0000256" key="6">
    <source>
        <dbReference type="PIRSR" id="PIRSR637944-1"/>
    </source>
</evidence>
<dbReference type="PANTHER" id="PTHR10430">
    <property type="entry name" value="PEROXIREDOXIN"/>
    <property type="match status" value="1"/>
</dbReference>
<keyword evidence="2 7" id="KW-0575">Peroxidase</keyword>
<evidence type="ECO:0000256" key="3">
    <source>
        <dbReference type="ARBA" id="ARBA00022862"/>
    </source>
</evidence>
<comment type="caution">
    <text evidence="9">The sequence shown here is derived from an EMBL/GenBank/DDBJ whole genome shotgun (WGS) entry which is preliminary data.</text>
</comment>
<evidence type="ECO:0000256" key="2">
    <source>
        <dbReference type="ARBA" id="ARBA00022559"/>
    </source>
</evidence>
<dbReference type="GO" id="GO:0005737">
    <property type="term" value="C:cytoplasm"/>
    <property type="evidence" value="ECO:0007669"/>
    <property type="project" value="TreeGrafter"/>
</dbReference>
<dbReference type="PANTHER" id="PTHR10430:SF16">
    <property type="entry name" value="PEROXIREDOXIN-5, MITOCHONDRIAL"/>
    <property type="match status" value="1"/>
</dbReference>
<accession>A0A8K0AGX4</accession>
<organism evidence="9 10">
    <name type="scientific">Andalucia godoyi</name>
    <name type="common">Flagellate</name>
    <dbReference type="NCBI Taxonomy" id="505711"/>
    <lineage>
        <taxon>Eukaryota</taxon>
        <taxon>Discoba</taxon>
        <taxon>Jakobida</taxon>
        <taxon>Andalucina</taxon>
        <taxon>Andaluciidae</taxon>
        <taxon>Andalucia</taxon>
    </lineage>
</organism>
<gene>
    <name evidence="9" type="ORF">ANDGO_01832</name>
</gene>
<dbReference type="GO" id="GO:0008379">
    <property type="term" value="F:thioredoxin peroxidase activity"/>
    <property type="evidence" value="ECO:0007669"/>
    <property type="project" value="InterPro"/>
</dbReference>
<dbReference type="PROSITE" id="PS51352">
    <property type="entry name" value="THIOREDOXIN_2"/>
    <property type="match status" value="1"/>
</dbReference>
<dbReference type="InterPro" id="IPR013740">
    <property type="entry name" value="Redoxin"/>
</dbReference>
<evidence type="ECO:0000256" key="7">
    <source>
        <dbReference type="RuleBase" id="RU366011"/>
    </source>
</evidence>
<keyword evidence="3 7" id="KW-0049">Antioxidant</keyword>
<dbReference type="Gene3D" id="3.40.30.10">
    <property type="entry name" value="Glutaredoxin"/>
    <property type="match status" value="1"/>
</dbReference>
<evidence type="ECO:0000259" key="8">
    <source>
        <dbReference type="PROSITE" id="PS51352"/>
    </source>
</evidence>
<evidence type="ECO:0000256" key="1">
    <source>
        <dbReference type="ARBA" id="ARBA00010505"/>
    </source>
</evidence>
<dbReference type="InterPro" id="IPR036249">
    <property type="entry name" value="Thioredoxin-like_sf"/>
</dbReference>
<reference evidence="9" key="1">
    <citation type="submission" date="2019-09" db="EMBL/GenBank/DDBJ databases">
        <title>The Mitochondrial Proteome of the Jakobid, Andalucia godoyi, a Protist With the Most Gene-Rich and Bacteria-Like Mitochondrial Genome.</title>
        <authorList>
            <person name="Gray M.W."/>
            <person name="Burger G."/>
            <person name="Derelle R."/>
            <person name="Klimes V."/>
            <person name="Leger M."/>
            <person name="Sarrasin M."/>
            <person name="Vlcek C."/>
            <person name="Roger A.J."/>
            <person name="Elias M."/>
            <person name="Lang B.F."/>
        </authorList>
    </citation>
    <scope>NUCLEOTIDE SEQUENCE</scope>
    <source>
        <strain evidence="9">And28</strain>
    </source>
</reference>
<keyword evidence="10" id="KW-1185">Reference proteome</keyword>
<dbReference type="GO" id="GO:0042744">
    <property type="term" value="P:hydrogen peroxide catabolic process"/>
    <property type="evidence" value="ECO:0007669"/>
    <property type="project" value="TreeGrafter"/>
</dbReference>
<feature type="domain" description="Thioredoxin" evidence="8">
    <location>
        <begin position="19"/>
        <end position="185"/>
    </location>
</feature>
<evidence type="ECO:0000256" key="5">
    <source>
        <dbReference type="ARBA" id="ARBA00023284"/>
    </source>
</evidence>
<dbReference type="Pfam" id="PF08534">
    <property type="entry name" value="Redoxin"/>
    <property type="match status" value="1"/>
</dbReference>
<keyword evidence="5 7" id="KW-0676">Redox-active center</keyword>
<dbReference type="InterPro" id="IPR013766">
    <property type="entry name" value="Thioredoxin_domain"/>
</dbReference>
<dbReference type="AlphaFoldDB" id="A0A8K0AGX4"/>